<sequence>MKIKEQIEINGYAFIPKWIPEEKTLNIANFCGEIFSFNNILGYQSIPEVQQLKPKNKSIQPNLYSSHFGLDYFPLHTDLAHWPTPPRYLMLRCIKGCSSVKTHILPFNKILNDLQNLSANRAIFSTRSNNYNNSILLPMTFNTNKNITFYRWDPLFLLPINSVAKDIQAYFKRIEFADQILDFELLNVGDTLIIDNFKNLHGRSEVSSLELSRIIERVYLKKVY</sequence>
<dbReference type="EMBL" id="SGTH01000007">
    <property type="protein sequence ID" value="RZH26525.1"/>
    <property type="molecule type" value="Genomic_DNA"/>
</dbReference>
<accession>A0AAE8KEW6</accession>
<dbReference type="GO" id="GO:0016706">
    <property type="term" value="F:2-oxoglutarate-dependent dioxygenase activity"/>
    <property type="evidence" value="ECO:0007669"/>
    <property type="project" value="UniProtKB-ARBA"/>
</dbReference>
<dbReference type="AlphaFoldDB" id="A0AAE8KEW6"/>
<evidence type="ECO:0000313" key="3">
    <source>
        <dbReference type="Proteomes" id="UP000294065"/>
    </source>
</evidence>
<keyword evidence="1" id="KW-0560">Oxidoreductase</keyword>
<gene>
    <name evidence="2" type="ORF">EXD98_15175</name>
</gene>
<name>A0AAE8KEW6_ACIPI</name>
<dbReference type="RefSeq" id="WP_130173932.1">
    <property type="nucleotide sequence ID" value="NZ_SGTH01000007.1"/>
</dbReference>
<organism evidence="2 3">
    <name type="scientific">Acinetobacter pittii</name>
    <name type="common">Acinetobacter genomosp. 3</name>
    <dbReference type="NCBI Taxonomy" id="48296"/>
    <lineage>
        <taxon>Bacteria</taxon>
        <taxon>Pseudomonadati</taxon>
        <taxon>Pseudomonadota</taxon>
        <taxon>Gammaproteobacteria</taxon>
        <taxon>Moraxellales</taxon>
        <taxon>Moraxellaceae</taxon>
        <taxon>Acinetobacter</taxon>
        <taxon>Acinetobacter calcoaceticus/baumannii complex</taxon>
    </lineage>
</organism>
<comment type="caution">
    <text evidence="2">The sequence shown here is derived from an EMBL/GenBank/DDBJ whole genome shotgun (WGS) entry which is preliminary data.</text>
</comment>
<dbReference type="Proteomes" id="UP000294065">
    <property type="component" value="Unassembled WGS sequence"/>
</dbReference>
<dbReference type="SUPFAM" id="SSF51197">
    <property type="entry name" value="Clavaminate synthase-like"/>
    <property type="match status" value="1"/>
</dbReference>
<dbReference type="Gene3D" id="3.60.130.10">
    <property type="entry name" value="Clavaminate synthase-like"/>
    <property type="match status" value="1"/>
</dbReference>
<evidence type="ECO:0008006" key="4">
    <source>
        <dbReference type="Google" id="ProtNLM"/>
    </source>
</evidence>
<reference evidence="2 3" key="1">
    <citation type="submission" date="2019-02" db="EMBL/GenBank/DDBJ databases">
        <title>The Batch Genome Submission of Acinetobacter spp. strains.</title>
        <authorList>
            <person name="Qin J."/>
            <person name="Hu Y."/>
            <person name="Ye H."/>
            <person name="Wei L."/>
            <person name="Feng Y."/>
            <person name="Zong Z."/>
        </authorList>
    </citation>
    <scope>NUCLEOTIDE SEQUENCE [LARGE SCALE GENOMIC DNA]</scope>
    <source>
        <strain evidence="2 3">WCHAP100012</strain>
    </source>
</reference>
<proteinExistence type="predicted"/>
<evidence type="ECO:0000256" key="1">
    <source>
        <dbReference type="ARBA" id="ARBA00023002"/>
    </source>
</evidence>
<evidence type="ECO:0000313" key="2">
    <source>
        <dbReference type="EMBL" id="RZH26525.1"/>
    </source>
</evidence>
<protein>
    <recommendedName>
        <fullName evidence="4">TauD/TfdA-like domain-containing protein</fullName>
    </recommendedName>
</protein>
<dbReference type="InterPro" id="IPR042098">
    <property type="entry name" value="TauD-like_sf"/>
</dbReference>